<evidence type="ECO:0000256" key="6">
    <source>
        <dbReference type="ARBA" id="ARBA00022605"/>
    </source>
</evidence>
<organism evidence="12">
    <name type="scientific">Candidatus Kentrum sp. FW</name>
    <dbReference type="NCBI Taxonomy" id="2126338"/>
    <lineage>
        <taxon>Bacteria</taxon>
        <taxon>Pseudomonadati</taxon>
        <taxon>Pseudomonadota</taxon>
        <taxon>Gammaproteobacteria</taxon>
        <taxon>Candidatus Kentrum</taxon>
    </lineage>
</organism>
<gene>
    <name evidence="10" type="primary">trpF</name>
    <name evidence="12" type="ORF">BECKFW1821C_GA0114237_103518</name>
</gene>
<name>A0A450TUH3_9GAMM</name>
<dbReference type="GO" id="GO:0000162">
    <property type="term" value="P:L-tryptophan biosynthetic process"/>
    <property type="evidence" value="ECO:0007669"/>
    <property type="project" value="UniProtKB-UniRule"/>
</dbReference>
<dbReference type="EMBL" id="CAADFE010000035">
    <property type="protein sequence ID" value="VFJ72570.1"/>
    <property type="molecule type" value="Genomic_DNA"/>
</dbReference>
<evidence type="ECO:0000256" key="5">
    <source>
        <dbReference type="ARBA" id="ARBA00022272"/>
    </source>
</evidence>
<dbReference type="InterPro" id="IPR011060">
    <property type="entry name" value="RibuloseP-bd_barrel"/>
</dbReference>
<evidence type="ECO:0000256" key="10">
    <source>
        <dbReference type="HAMAP-Rule" id="MF_00135"/>
    </source>
</evidence>
<evidence type="ECO:0000256" key="2">
    <source>
        <dbReference type="ARBA" id="ARBA00004664"/>
    </source>
</evidence>
<dbReference type="CDD" id="cd00405">
    <property type="entry name" value="PRAI"/>
    <property type="match status" value="1"/>
</dbReference>
<dbReference type="Pfam" id="PF00697">
    <property type="entry name" value="PRAI"/>
    <property type="match status" value="1"/>
</dbReference>
<comment type="catalytic activity">
    <reaction evidence="1 10">
        <text>N-(5-phospho-beta-D-ribosyl)anthranilate = 1-(2-carboxyphenylamino)-1-deoxy-D-ribulose 5-phosphate</text>
        <dbReference type="Rhea" id="RHEA:21540"/>
        <dbReference type="ChEBI" id="CHEBI:18277"/>
        <dbReference type="ChEBI" id="CHEBI:58613"/>
        <dbReference type="EC" id="5.3.1.24"/>
    </reaction>
</comment>
<dbReference type="PANTHER" id="PTHR42894:SF1">
    <property type="entry name" value="N-(5'-PHOSPHORIBOSYL)ANTHRANILATE ISOMERASE"/>
    <property type="match status" value="1"/>
</dbReference>
<feature type="domain" description="N-(5'phosphoribosyl) anthranilate isomerase (PRAI)" evidence="11">
    <location>
        <begin position="5"/>
        <end position="199"/>
    </location>
</feature>
<evidence type="ECO:0000256" key="8">
    <source>
        <dbReference type="ARBA" id="ARBA00023141"/>
    </source>
</evidence>
<dbReference type="Gene3D" id="3.20.20.70">
    <property type="entry name" value="Aldolase class I"/>
    <property type="match status" value="1"/>
</dbReference>
<accession>A0A450TUH3</accession>
<comment type="pathway">
    <text evidence="2 10">Amino-acid biosynthesis; L-tryptophan biosynthesis; L-tryptophan from chorismate: step 3/5.</text>
</comment>
<protein>
    <recommendedName>
        <fullName evidence="5 10">N-(5'-phosphoribosyl)anthranilate isomerase</fullName>
        <shortName evidence="10">PRAI</shortName>
        <ecNumber evidence="4 10">5.3.1.24</ecNumber>
    </recommendedName>
</protein>
<dbReference type="SUPFAM" id="SSF51366">
    <property type="entry name" value="Ribulose-phoshate binding barrel"/>
    <property type="match status" value="1"/>
</dbReference>
<dbReference type="FunFam" id="3.20.20.70:FF:000075">
    <property type="entry name" value="Tryptophan biosynthesis protein TRP1"/>
    <property type="match status" value="1"/>
</dbReference>
<dbReference type="UniPathway" id="UPA00035">
    <property type="reaction ID" value="UER00042"/>
</dbReference>
<evidence type="ECO:0000313" key="12">
    <source>
        <dbReference type="EMBL" id="VFJ72570.1"/>
    </source>
</evidence>
<sequence length="215" mass="23536">MRTRVKICGITRPADALIAAQLGADAIGLVFYPPSPRAITIDKARTIAKILPPFVTLVALFVNPNPMLVKEVLNTLPINLLQFHGEEDPADCERYGYPYIKAVRMREGIQLSDWMKRFSNATALLLDTYREGTRGGTGETFDWALVPSERILPLVLAGGLESNNIQEAIRIIRPFAVDVSGGVELAKGIKDANKMGEFIARVNLMNSGSATWNPG</sequence>
<evidence type="ECO:0000256" key="3">
    <source>
        <dbReference type="ARBA" id="ARBA00007571"/>
    </source>
</evidence>
<evidence type="ECO:0000259" key="11">
    <source>
        <dbReference type="Pfam" id="PF00697"/>
    </source>
</evidence>
<dbReference type="InterPro" id="IPR044643">
    <property type="entry name" value="TrpF_fam"/>
</dbReference>
<dbReference type="AlphaFoldDB" id="A0A450TUH3"/>
<evidence type="ECO:0000256" key="7">
    <source>
        <dbReference type="ARBA" id="ARBA00022822"/>
    </source>
</evidence>
<evidence type="ECO:0000256" key="9">
    <source>
        <dbReference type="ARBA" id="ARBA00023235"/>
    </source>
</evidence>
<dbReference type="HAMAP" id="MF_00135">
    <property type="entry name" value="PRAI"/>
    <property type="match status" value="1"/>
</dbReference>
<dbReference type="InterPro" id="IPR001240">
    <property type="entry name" value="PRAI_dom"/>
</dbReference>
<keyword evidence="9 10" id="KW-0413">Isomerase</keyword>
<evidence type="ECO:0000256" key="1">
    <source>
        <dbReference type="ARBA" id="ARBA00001164"/>
    </source>
</evidence>
<dbReference type="NCBIfam" id="NF002299">
    <property type="entry name" value="PRK01222.1-6"/>
    <property type="match status" value="1"/>
</dbReference>
<keyword evidence="7 10" id="KW-0822">Tryptophan biosynthesis</keyword>
<dbReference type="InterPro" id="IPR013785">
    <property type="entry name" value="Aldolase_TIM"/>
</dbReference>
<keyword evidence="8 10" id="KW-0057">Aromatic amino acid biosynthesis</keyword>
<dbReference type="NCBIfam" id="NF002298">
    <property type="entry name" value="PRK01222.1-4"/>
    <property type="match status" value="1"/>
</dbReference>
<dbReference type="PANTHER" id="PTHR42894">
    <property type="entry name" value="N-(5'-PHOSPHORIBOSYL)ANTHRANILATE ISOMERASE"/>
    <property type="match status" value="1"/>
</dbReference>
<dbReference type="GO" id="GO:0004640">
    <property type="term" value="F:phosphoribosylanthranilate isomerase activity"/>
    <property type="evidence" value="ECO:0007669"/>
    <property type="project" value="UniProtKB-UniRule"/>
</dbReference>
<proteinExistence type="inferred from homology"/>
<dbReference type="EC" id="5.3.1.24" evidence="4 10"/>
<evidence type="ECO:0000256" key="4">
    <source>
        <dbReference type="ARBA" id="ARBA00012572"/>
    </source>
</evidence>
<comment type="similarity">
    <text evidence="3 10">Belongs to the TrpF family.</text>
</comment>
<keyword evidence="6 10" id="KW-0028">Amino-acid biosynthesis</keyword>
<reference evidence="12" key="1">
    <citation type="submission" date="2019-02" db="EMBL/GenBank/DDBJ databases">
        <authorList>
            <person name="Gruber-Vodicka R. H."/>
            <person name="Seah K. B. B."/>
        </authorList>
    </citation>
    <scope>NUCLEOTIDE SEQUENCE</scope>
    <source>
        <strain evidence="12">BECK_BZ131</strain>
    </source>
</reference>